<evidence type="ECO:0000313" key="4">
    <source>
        <dbReference type="Proteomes" id="UP001460202"/>
    </source>
</evidence>
<dbReference type="PROSITE" id="PS50213">
    <property type="entry name" value="FAS1"/>
    <property type="match status" value="1"/>
</dbReference>
<dbReference type="SUPFAM" id="SSF82153">
    <property type="entry name" value="FAS1 domain"/>
    <property type="match status" value="2"/>
</dbReference>
<reference evidence="3 4" key="1">
    <citation type="submission" date="2024-03" db="EMBL/GenBank/DDBJ databases">
        <title>Human intestinal bacterial collection.</title>
        <authorList>
            <person name="Pauvert C."/>
            <person name="Hitch T.C.A."/>
            <person name="Clavel T."/>
        </authorList>
    </citation>
    <scope>NUCLEOTIDE SEQUENCE [LARGE SCALE GENOMIC DNA]</scope>
    <source>
        <strain evidence="3 4">CLA-KB-H122</strain>
    </source>
</reference>
<sequence>MYISENKIVKALCCLAFLTASACIDAVDDYYTGGETATREGSVLEYLEKTPDYSDFVNLVAETGMTETLSGTDLVTVWAPVNPMPAGVASMSPSEKIRLVRNHISITTVFSRNLDRLSTVGTLAGKYLTVGKGSEGYTVDGVALSELDRVFENGVVHRAANWLTPRKNLYQWLEEVGDDYSRFRDTLFAHNLRVFDKENSPITGVDENGRIIYDSVWIVKNDLLNDLDLNDESVRYTILAPDNAAFEAMFREKTEYLESVEREVTKEDTVKWVNWMMQASLHSGVVDFQPNSSLRSVLGKDVRTDYQTVLDPVEMSNGRVYPMSRCYVPRSVYFESFWFNPYFLRKEIIDGGGSITKNPGTYDSYKSTINNANSRLVPDKLAVFLQYTTNFQDNYYQFKSCTYDQESLTNIPLSVMPGKYKIQCHLVSYKFNNANQTDILDIYQVHGENDMTLIGRAEGIVANAFDNGLATGNDVIGLLSAEYEVTGTYQPLELRIVIPGKFTAGEKRRICVGRIVLTPTDNY</sequence>
<evidence type="ECO:0000313" key="3">
    <source>
        <dbReference type="EMBL" id="MEQ2545212.1"/>
    </source>
</evidence>
<protein>
    <submittedName>
        <fullName evidence="3">Fasciclin domain-containing protein</fullName>
    </submittedName>
</protein>
<organism evidence="3 4">
    <name type="scientific">Alistipes intestinihominis</name>
    <dbReference type="NCBI Taxonomy" id="3133172"/>
    <lineage>
        <taxon>Bacteria</taxon>
        <taxon>Pseudomonadati</taxon>
        <taxon>Bacteroidota</taxon>
        <taxon>Bacteroidia</taxon>
        <taxon>Bacteroidales</taxon>
        <taxon>Rikenellaceae</taxon>
        <taxon>Alistipes</taxon>
    </lineage>
</organism>
<keyword evidence="1" id="KW-0732">Signal</keyword>
<proteinExistence type="predicted"/>
<feature type="signal peptide" evidence="1">
    <location>
        <begin position="1"/>
        <end position="22"/>
    </location>
</feature>
<evidence type="ECO:0000259" key="2">
    <source>
        <dbReference type="PROSITE" id="PS50213"/>
    </source>
</evidence>
<dbReference type="Pfam" id="PF02469">
    <property type="entry name" value="Fasciclin"/>
    <property type="match status" value="1"/>
</dbReference>
<gene>
    <name evidence="3" type="ORF">WMO46_09660</name>
</gene>
<dbReference type="PROSITE" id="PS51257">
    <property type="entry name" value="PROKAR_LIPOPROTEIN"/>
    <property type="match status" value="1"/>
</dbReference>
<evidence type="ECO:0000256" key="1">
    <source>
        <dbReference type="SAM" id="SignalP"/>
    </source>
</evidence>
<dbReference type="Proteomes" id="UP001460202">
    <property type="component" value="Unassembled WGS sequence"/>
</dbReference>
<dbReference type="InterPro" id="IPR000782">
    <property type="entry name" value="FAS1_domain"/>
</dbReference>
<feature type="domain" description="FAS1" evidence="2">
    <location>
        <begin position="40"/>
        <end position="163"/>
    </location>
</feature>
<dbReference type="RefSeq" id="WP_349094266.1">
    <property type="nucleotide sequence ID" value="NZ_JBBMFL010000010.1"/>
</dbReference>
<dbReference type="InterPro" id="IPR050904">
    <property type="entry name" value="Adhesion/Biosynth-related"/>
</dbReference>
<dbReference type="InterPro" id="IPR036378">
    <property type="entry name" value="FAS1_dom_sf"/>
</dbReference>
<accession>A0ABV1GXT3</accession>
<dbReference type="PANTHER" id="PTHR10900">
    <property type="entry name" value="PERIOSTIN-RELATED"/>
    <property type="match status" value="1"/>
</dbReference>
<feature type="chain" id="PRO_5045964020" evidence="1">
    <location>
        <begin position="23"/>
        <end position="523"/>
    </location>
</feature>
<name>A0ABV1GXT3_9BACT</name>
<dbReference type="PANTHER" id="PTHR10900:SF77">
    <property type="entry name" value="FI19380P1"/>
    <property type="match status" value="1"/>
</dbReference>
<comment type="caution">
    <text evidence="3">The sequence shown here is derived from an EMBL/GenBank/DDBJ whole genome shotgun (WGS) entry which is preliminary data.</text>
</comment>
<dbReference type="Gene3D" id="2.30.180.10">
    <property type="entry name" value="FAS1 domain"/>
    <property type="match status" value="1"/>
</dbReference>
<dbReference type="EMBL" id="JBBMFL010000010">
    <property type="protein sequence ID" value="MEQ2545212.1"/>
    <property type="molecule type" value="Genomic_DNA"/>
</dbReference>
<keyword evidence="4" id="KW-1185">Reference proteome</keyword>